<protein>
    <recommendedName>
        <fullName evidence="8">Serpin domain-containing protein</fullName>
    </recommendedName>
</protein>
<dbReference type="Gene3D" id="2.30.39.10">
    <property type="entry name" value="Alpha-1-antitrypsin, domain 1"/>
    <property type="match status" value="1"/>
</dbReference>
<keyword evidence="4" id="KW-0722">Serine protease inhibitor</keyword>
<evidence type="ECO:0000256" key="2">
    <source>
        <dbReference type="ARBA" id="ARBA00022690"/>
    </source>
</evidence>
<dbReference type="Proteomes" id="UP000694421">
    <property type="component" value="Unplaced"/>
</dbReference>
<evidence type="ECO:0000313" key="10">
    <source>
        <dbReference type="Proteomes" id="UP000694421"/>
    </source>
</evidence>
<evidence type="ECO:0000256" key="5">
    <source>
        <dbReference type="ARBA" id="ARBA00023180"/>
    </source>
</evidence>
<evidence type="ECO:0000256" key="1">
    <source>
        <dbReference type="ARBA" id="ARBA00009500"/>
    </source>
</evidence>
<dbReference type="SUPFAM" id="SSF56574">
    <property type="entry name" value="Serpins"/>
    <property type="match status" value="1"/>
</dbReference>
<proteinExistence type="inferred from homology"/>
<dbReference type="FunFam" id="2.30.39.10:FF:000003">
    <property type="entry name" value="alpha-1-antitrypsin isoform X1"/>
    <property type="match status" value="1"/>
</dbReference>
<keyword evidence="10" id="KW-1185">Reference proteome</keyword>
<feature type="chain" id="PRO_5034080515" description="Serpin domain-containing protein" evidence="7">
    <location>
        <begin position="21"/>
        <end position="405"/>
    </location>
</feature>
<dbReference type="Ensembl" id="ENSSMRT00000020898.1">
    <property type="protein sequence ID" value="ENSSMRP00000017851.1"/>
    <property type="gene ID" value="ENSSMRG00000013922.1"/>
</dbReference>
<name>A0A8D0CDT9_SALMN</name>
<dbReference type="Pfam" id="PF00079">
    <property type="entry name" value="Serpin"/>
    <property type="match status" value="1"/>
</dbReference>
<keyword evidence="2" id="KW-0646">Protease inhibitor</keyword>
<comment type="similarity">
    <text evidence="1 6">Belongs to the serpin family.</text>
</comment>
<feature type="domain" description="Serpin" evidence="8">
    <location>
        <begin position="46"/>
        <end position="402"/>
    </location>
</feature>
<keyword evidence="3 7" id="KW-0732">Signal</keyword>
<dbReference type="PANTHER" id="PTHR11461">
    <property type="entry name" value="SERINE PROTEASE INHIBITOR, SERPIN"/>
    <property type="match status" value="1"/>
</dbReference>
<evidence type="ECO:0000256" key="4">
    <source>
        <dbReference type="ARBA" id="ARBA00022900"/>
    </source>
</evidence>
<dbReference type="PANTHER" id="PTHR11461:SF165">
    <property type="entry name" value="ALPHA-1-ANTITRYPSIN"/>
    <property type="match status" value="1"/>
</dbReference>
<feature type="signal peptide" evidence="7">
    <location>
        <begin position="1"/>
        <end position="20"/>
    </location>
</feature>
<dbReference type="InterPro" id="IPR023796">
    <property type="entry name" value="Serpin_dom"/>
</dbReference>
<dbReference type="InterPro" id="IPR042185">
    <property type="entry name" value="Serpin_sf_2"/>
</dbReference>
<dbReference type="InterPro" id="IPR000215">
    <property type="entry name" value="Serpin_fam"/>
</dbReference>
<evidence type="ECO:0000256" key="6">
    <source>
        <dbReference type="RuleBase" id="RU000411"/>
    </source>
</evidence>
<dbReference type="Gene3D" id="3.30.497.10">
    <property type="entry name" value="Antithrombin, subunit I, domain 2"/>
    <property type="match status" value="1"/>
</dbReference>
<dbReference type="GO" id="GO:0005615">
    <property type="term" value="C:extracellular space"/>
    <property type="evidence" value="ECO:0007669"/>
    <property type="project" value="InterPro"/>
</dbReference>
<dbReference type="InterPro" id="IPR036186">
    <property type="entry name" value="Serpin_sf"/>
</dbReference>
<dbReference type="FunFam" id="2.10.310.10:FF:000001">
    <property type="entry name" value="Serpin family A member 1"/>
    <property type="match status" value="1"/>
</dbReference>
<keyword evidence="5" id="KW-0325">Glycoprotein</keyword>
<reference evidence="9" key="1">
    <citation type="submission" date="2025-08" db="UniProtKB">
        <authorList>
            <consortium name="Ensembl"/>
        </authorList>
    </citation>
    <scope>IDENTIFICATION</scope>
</reference>
<dbReference type="OMA" id="MEIMPMS"/>
<accession>A0A8D0CDT9</accession>
<dbReference type="SMART" id="SM00093">
    <property type="entry name" value="SERPIN"/>
    <property type="match status" value="1"/>
</dbReference>
<dbReference type="Gene3D" id="2.10.310.10">
    <property type="entry name" value="Serpins superfamily"/>
    <property type="match status" value="1"/>
</dbReference>
<dbReference type="GO" id="GO:0004867">
    <property type="term" value="F:serine-type endopeptidase inhibitor activity"/>
    <property type="evidence" value="ECO:0007669"/>
    <property type="project" value="UniProtKB-KW"/>
</dbReference>
<dbReference type="InterPro" id="IPR042178">
    <property type="entry name" value="Serpin_sf_1"/>
</dbReference>
<dbReference type="FunFam" id="3.30.497.10:FF:000001">
    <property type="entry name" value="Serine protease inhibitor"/>
    <property type="match status" value="1"/>
</dbReference>
<sequence>MKSTTYLCMVLVALSPVAHGHHTGSAHNETSLAASKLYPSFAQFSLNLYKQLSSAFPGKNIFFSPVSIATTLACLSLGARSTTRTQILEGLGFNLTEIQEKEIHEGFHDLAFKLSQTSNEVQIDAGQALFLKENITLKQTFLDNVNIFYEADVTSAKFQIPEEAEKQINSYVEKKTRGKITQLVKDLDPDTALVMINYIFFKGNWKKVFDPELTQEMEFFVDEETTIKVPMMLGKGWFDFYFDIKRTCTVLRLDYNDTVSAIFVLPERGKEKQLEEDLSLDTLTEWTRNLQRHQEDVYLPKFEVSTSYSLKDTLSKLHITDVFSDHADLSGITEQAPLKLSKVSHKAVVSIDERGTTASAATAVEIIFLSWSPPIKFSHPFLVFIFETETNNILFLGKIANPKEH</sequence>
<dbReference type="AlphaFoldDB" id="A0A8D0CDT9"/>
<evidence type="ECO:0000259" key="8">
    <source>
        <dbReference type="SMART" id="SM00093"/>
    </source>
</evidence>
<reference evidence="9" key="2">
    <citation type="submission" date="2025-09" db="UniProtKB">
        <authorList>
            <consortium name="Ensembl"/>
        </authorList>
    </citation>
    <scope>IDENTIFICATION</scope>
</reference>
<dbReference type="GeneTree" id="ENSGT00940000160877"/>
<evidence type="ECO:0000313" key="9">
    <source>
        <dbReference type="Ensembl" id="ENSSMRP00000017851.1"/>
    </source>
</evidence>
<evidence type="ECO:0000256" key="7">
    <source>
        <dbReference type="SAM" id="SignalP"/>
    </source>
</evidence>
<evidence type="ECO:0000256" key="3">
    <source>
        <dbReference type="ARBA" id="ARBA00022729"/>
    </source>
</evidence>
<organism evidence="9 10">
    <name type="scientific">Salvator merianae</name>
    <name type="common">Argentine black and white tegu</name>
    <name type="synonym">Tupinambis merianae</name>
    <dbReference type="NCBI Taxonomy" id="96440"/>
    <lineage>
        <taxon>Eukaryota</taxon>
        <taxon>Metazoa</taxon>
        <taxon>Chordata</taxon>
        <taxon>Craniata</taxon>
        <taxon>Vertebrata</taxon>
        <taxon>Euteleostomi</taxon>
        <taxon>Lepidosauria</taxon>
        <taxon>Squamata</taxon>
        <taxon>Bifurcata</taxon>
        <taxon>Unidentata</taxon>
        <taxon>Episquamata</taxon>
        <taxon>Laterata</taxon>
        <taxon>Teiioidea</taxon>
        <taxon>Teiidae</taxon>
        <taxon>Salvator</taxon>
    </lineage>
</organism>